<gene>
    <name evidence="8" type="ORF">DL762_006659</name>
</gene>
<sequence>MGHSTLWLGVLAATCVASTSAFTNPIKTLNGSDPFMVYWDGMYYMTSTTWSNVEITTASTIEGLKKATPQVVYTDTTNPLFAKRWWAPEMWRVNGRWYVYFSTSEDLPSWDLILPSLRIWALEGGSGTPLSEPYKLVSEVRPPNYHGGMLDPSIYNIGGTNYFFFSSVNGAESPNGASLWIAEMRSPSDIGPATMISFPEHDWERDPSPVLEGPAGITSPNGTIFMVYSANSCNTQDYALGALQLEEGADPLLASSWTKLPEPLLATSIDNGMYGPGHNGFFKSPDGTQDWMIFHANRDSRGSCDAYRQTFVQPVHWDYQGRPKLNPPLAPGVEIPPPLGEGPLNQA</sequence>
<dbReference type="Pfam" id="PF04616">
    <property type="entry name" value="Glyco_hydro_43"/>
    <property type="match status" value="1"/>
</dbReference>
<keyword evidence="4 5" id="KW-0326">Glycosidase</keyword>
<feature type="region of interest" description="Disordered" evidence="6">
    <location>
        <begin position="328"/>
        <end position="347"/>
    </location>
</feature>
<reference evidence="8 9" key="1">
    <citation type="submission" date="2018-06" db="EMBL/GenBank/DDBJ databases">
        <title>Complete Genomes of Monosporascus.</title>
        <authorList>
            <person name="Robinson A.J."/>
            <person name="Natvig D.O."/>
        </authorList>
    </citation>
    <scope>NUCLEOTIDE SEQUENCE [LARGE SCALE GENOMIC DNA]</scope>
    <source>
        <strain evidence="8 9">CBS 609.92</strain>
    </source>
</reference>
<comment type="caution">
    <text evidence="8">The sequence shown here is derived from an EMBL/GenBank/DDBJ whole genome shotgun (WGS) entry which is preliminary data.</text>
</comment>
<dbReference type="PANTHER" id="PTHR43817">
    <property type="entry name" value="GLYCOSYL HYDROLASE"/>
    <property type="match status" value="1"/>
</dbReference>
<organism evidence="8 9">
    <name type="scientific">Monosporascus cannonballus</name>
    <dbReference type="NCBI Taxonomy" id="155416"/>
    <lineage>
        <taxon>Eukaryota</taxon>
        <taxon>Fungi</taxon>
        <taxon>Dikarya</taxon>
        <taxon>Ascomycota</taxon>
        <taxon>Pezizomycotina</taxon>
        <taxon>Sordariomycetes</taxon>
        <taxon>Xylariomycetidae</taxon>
        <taxon>Xylariales</taxon>
        <taxon>Xylariales incertae sedis</taxon>
        <taxon>Monosporascus</taxon>
    </lineage>
</organism>
<accession>A0ABY0H1Y4</accession>
<dbReference type="InterPro" id="IPR006710">
    <property type="entry name" value="Glyco_hydro_43"/>
</dbReference>
<evidence type="ECO:0000313" key="9">
    <source>
        <dbReference type="Proteomes" id="UP000294003"/>
    </source>
</evidence>
<evidence type="ECO:0000313" key="8">
    <source>
        <dbReference type="EMBL" id="RYO82386.1"/>
    </source>
</evidence>
<keyword evidence="3 5" id="KW-0378">Hydrolase</keyword>
<feature type="signal peptide" evidence="7">
    <location>
        <begin position="1"/>
        <end position="21"/>
    </location>
</feature>
<evidence type="ECO:0000256" key="7">
    <source>
        <dbReference type="SAM" id="SignalP"/>
    </source>
</evidence>
<evidence type="ECO:0000256" key="4">
    <source>
        <dbReference type="ARBA" id="ARBA00023295"/>
    </source>
</evidence>
<feature type="chain" id="PRO_5045424251" evidence="7">
    <location>
        <begin position="22"/>
        <end position="347"/>
    </location>
</feature>
<keyword evidence="9" id="KW-1185">Reference proteome</keyword>
<evidence type="ECO:0000256" key="5">
    <source>
        <dbReference type="RuleBase" id="RU361187"/>
    </source>
</evidence>
<evidence type="ECO:0000256" key="6">
    <source>
        <dbReference type="SAM" id="MobiDB-lite"/>
    </source>
</evidence>
<keyword evidence="2 7" id="KW-0732">Signal</keyword>
<name>A0ABY0H1Y4_9PEZI</name>
<evidence type="ECO:0000256" key="3">
    <source>
        <dbReference type="ARBA" id="ARBA00022801"/>
    </source>
</evidence>
<feature type="compositionally biased region" description="Pro residues" evidence="6">
    <location>
        <begin position="328"/>
        <end position="340"/>
    </location>
</feature>
<dbReference type="Gene3D" id="2.115.10.20">
    <property type="entry name" value="Glycosyl hydrolase domain, family 43"/>
    <property type="match status" value="1"/>
</dbReference>
<protein>
    <submittedName>
        <fullName evidence="8">Uncharacterized protein</fullName>
    </submittedName>
</protein>
<dbReference type="EMBL" id="QJNS01000218">
    <property type="protein sequence ID" value="RYO82386.1"/>
    <property type="molecule type" value="Genomic_DNA"/>
</dbReference>
<comment type="similarity">
    <text evidence="1 5">Belongs to the glycosyl hydrolase 43 family.</text>
</comment>
<dbReference type="SUPFAM" id="SSF75005">
    <property type="entry name" value="Arabinanase/levansucrase/invertase"/>
    <property type="match status" value="1"/>
</dbReference>
<dbReference type="PANTHER" id="PTHR43817:SF1">
    <property type="entry name" value="HYDROLASE, FAMILY 43, PUTATIVE (AFU_ORTHOLOGUE AFUA_3G01660)-RELATED"/>
    <property type="match status" value="1"/>
</dbReference>
<dbReference type="CDD" id="cd18820">
    <property type="entry name" value="GH43_LbAraf43-like"/>
    <property type="match status" value="1"/>
</dbReference>
<evidence type="ECO:0000256" key="1">
    <source>
        <dbReference type="ARBA" id="ARBA00009865"/>
    </source>
</evidence>
<dbReference type="InterPro" id="IPR023296">
    <property type="entry name" value="Glyco_hydro_beta-prop_sf"/>
</dbReference>
<proteinExistence type="inferred from homology"/>
<evidence type="ECO:0000256" key="2">
    <source>
        <dbReference type="ARBA" id="ARBA00022729"/>
    </source>
</evidence>
<dbReference type="Proteomes" id="UP000294003">
    <property type="component" value="Unassembled WGS sequence"/>
</dbReference>